<reference evidence="1 2" key="1">
    <citation type="submission" date="2018-07" db="EMBL/GenBank/DDBJ databases">
        <title>Genomic Encyclopedia of Type Strains, Phase IV (KMG-IV): sequencing the most valuable type-strain genomes for metagenomic binning, comparative biology and taxonomic classification.</title>
        <authorList>
            <person name="Goeker M."/>
        </authorList>
    </citation>
    <scope>NUCLEOTIDE SEQUENCE [LARGE SCALE GENOMIC DNA]</scope>
    <source>
        <strain evidence="1 2">DSM 100911</strain>
    </source>
</reference>
<dbReference type="EMBL" id="QPJU01000002">
    <property type="protein sequence ID" value="RCX10725.1"/>
    <property type="molecule type" value="Genomic_DNA"/>
</dbReference>
<evidence type="ECO:0000313" key="2">
    <source>
        <dbReference type="Proteomes" id="UP000252174"/>
    </source>
</evidence>
<organism evidence="1 2">
    <name type="scientific">Extensimonas vulgaris</name>
    <dbReference type="NCBI Taxonomy" id="1031594"/>
    <lineage>
        <taxon>Bacteria</taxon>
        <taxon>Pseudomonadati</taxon>
        <taxon>Pseudomonadota</taxon>
        <taxon>Betaproteobacteria</taxon>
        <taxon>Burkholderiales</taxon>
        <taxon>Comamonadaceae</taxon>
        <taxon>Extensimonas</taxon>
    </lineage>
</organism>
<evidence type="ECO:0000313" key="1">
    <source>
        <dbReference type="EMBL" id="RCX10725.1"/>
    </source>
</evidence>
<gene>
    <name evidence="1" type="ORF">DFR45_102126</name>
</gene>
<accession>A0A369ANQ9</accession>
<dbReference type="RefSeq" id="WP_144686910.1">
    <property type="nucleotide sequence ID" value="NZ_QPJU01000002.1"/>
</dbReference>
<comment type="caution">
    <text evidence="1">The sequence shown here is derived from an EMBL/GenBank/DDBJ whole genome shotgun (WGS) entry which is preliminary data.</text>
</comment>
<name>A0A369ANQ9_9BURK</name>
<dbReference type="Proteomes" id="UP000252174">
    <property type="component" value="Unassembled WGS sequence"/>
</dbReference>
<dbReference type="AlphaFoldDB" id="A0A369ANQ9"/>
<keyword evidence="2" id="KW-1185">Reference proteome</keyword>
<protein>
    <submittedName>
        <fullName evidence="1">Uncharacterized protein</fullName>
    </submittedName>
</protein>
<sequence length="97" mass="10279">MTQDSVKVLATGVATLGEAVEEVKGELAVVVCALAALLRTHPDGQAFAAELRRAWLQIGAPNQALAADDATGRRMREVLVILEECCSTPLNILPPSR</sequence>
<proteinExistence type="predicted"/>